<evidence type="ECO:0000259" key="2">
    <source>
        <dbReference type="Pfam" id="PF10441"/>
    </source>
</evidence>
<accession>A0A8H5GP73</accession>
<dbReference type="Pfam" id="PF10441">
    <property type="entry name" value="Urb2"/>
    <property type="match status" value="1"/>
</dbReference>
<name>A0A8H5GP73_9AGAR</name>
<organism evidence="3 4">
    <name type="scientific">Tetrapyrgos nigripes</name>
    <dbReference type="NCBI Taxonomy" id="182062"/>
    <lineage>
        <taxon>Eukaryota</taxon>
        <taxon>Fungi</taxon>
        <taxon>Dikarya</taxon>
        <taxon>Basidiomycota</taxon>
        <taxon>Agaricomycotina</taxon>
        <taxon>Agaricomycetes</taxon>
        <taxon>Agaricomycetidae</taxon>
        <taxon>Agaricales</taxon>
        <taxon>Marasmiineae</taxon>
        <taxon>Marasmiaceae</taxon>
        <taxon>Tetrapyrgos</taxon>
    </lineage>
</organism>
<keyword evidence="4" id="KW-1185">Reference proteome</keyword>
<dbReference type="InterPro" id="IPR018849">
    <property type="entry name" value="Urb2/Npa2_C"/>
</dbReference>
<gene>
    <name evidence="3" type="ORF">D9758_002365</name>
</gene>
<dbReference type="OrthoDB" id="160374at2759"/>
<dbReference type="Proteomes" id="UP000559256">
    <property type="component" value="Unassembled WGS sequence"/>
</dbReference>
<evidence type="ECO:0000256" key="1">
    <source>
        <dbReference type="SAM" id="MobiDB-lite"/>
    </source>
</evidence>
<dbReference type="EMBL" id="JAACJM010000015">
    <property type="protein sequence ID" value="KAF5368462.1"/>
    <property type="molecule type" value="Genomic_DNA"/>
</dbReference>
<reference evidence="3 4" key="1">
    <citation type="journal article" date="2020" name="ISME J.">
        <title>Uncovering the hidden diversity of litter-decomposition mechanisms in mushroom-forming fungi.</title>
        <authorList>
            <person name="Floudas D."/>
            <person name="Bentzer J."/>
            <person name="Ahren D."/>
            <person name="Johansson T."/>
            <person name="Persson P."/>
            <person name="Tunlid A."/>
        </authorList>
    </citation>
    <scope>NUCLEOTIDE SEQUENCE [LARGE SCALE GENOMIC DNA]</scope>
    <source>
        <strain evidence="3 4">CBS 291.85</strain>
    </source>
</reference>
<sequence length="1370" mass="152550">MLELQTSQDFVKALKSSSDPPVPNEPTKIEIARTTWDNSSFYAPRKGEIIADWSFGVVIEGKGPAKTSLLDTRFWRLLLDVISTSDPLPSSSWLPAILSRTPLIPIVVSLLETLCKVDLVVHSEVLTLVRPCLAILWPISTQKMTTEALLDCFASFLRFMKSRSQELDINPNHVGLFIVTSFRRSFATCSTKKKIFSTFVRTVLPDWVLSCEATSAQHKHSVSRLIYASGIECLFNLEILRDSKLEDTFFEALGKVDPEVIMPFLPCLYQSHVESIKKNRGALFAQDSKNRLDPLNEFRNSALRVFESYHVILSEDKLTQHPISVWRTRSALLDLVDQYHLYNGHGLGQQDQNGTGFFIEKIIQTVLFELGAGETEKTGVVLECLASLVQIDYRLIEEVLPDILLRLLFISHAVASSFTLLELLLQYHTKTRTIDTYIEKVLSVCSSLDSVTGDSKTAFERCSGSALLHPAHLDKVAKAANDFLPSTQTSNVVHSSIATIESLQQQVLSPGDSGTSLKKRKLNSGRKESSQVTQVEVLRLFATASVALVVLSSVSVQAVAESTRIQLLEALRLFKTSLNPALLRSLRTLSAEQDRNVEIFTSSLLRLRYAIDLQLAEFSDGLPDMDQDLRDAMKEFLDSVSMRSCPDLTLEVIRTLLTRTPDEAQDSALVDQVLESLDGDPPPDTAFLLLHMLVHRWLSVIDFRASGQQLQKLVGILLDLHTRHEAPYPLKMLVSQLLSMADFWELPRLRVALLSRIDGATAVLDGLESQQSRLEIASVEAQNVISAFNLLLVAPAEYLTSSSVDSKAGTLDVPATLYVVRGFISRVLDSLDWTDSLYRDALSRLQHLQKDLPCSEDTQYVSVTVGLAELYIAALLKQGEKDGSELVVLIATFQNARPSSGVTWNCFNRMVDILQKEYTASQFPEVVQIAFVDLSKHLKSALLPQIHALADTTPAEGSPSSSTLLTTWNRLQVLQRWQGIKEESAPAFGRHLTIQMSRRSDTNDELCIHAFDILLEDFHETHADNRADQLDVVVAVYILLFKTRGTNVTEHIDRSVLAFYSSLTVEDFTHAVNFVCESLMEVDEESAEVAPLVHLATLLMREPPQSSSQVVQNLILTCINAFNARDFFTSGTSSVRLTVLDFLLARCRDKPATLRLLELGGIWSLIAKMTCGSEIHDPTTSFKTLHSVISIASSLIRLRRDLVVLTIPHLGTILRRLILIMKSPRTNLGARQSAIVSNDLPVWVRPHQPFGVEEGKALARLLESLTTKTVPRTHVVSSSSQTPKAESLAKPFSKHAAYVLKAYIQLVNDPLCTLPVNVRKELQPGLYALCGTMNDYSRDALMASMAEAGDKTTLKQLWQDYEKQKYVGKG</sequence>
<feature type="region of interest" description="Disordered" evidence="1">
    <location>
        <begin position="1"/>
        <end position="26"/>
    </location>
</feature>
<evidence type="ECO:0000313" key="3">
    <source>
        <dbReference type="EMBL" id="KAF5368462.1"/>
    </source>
</evidence>
<evidence type="ECO:0000313" key="4">
    <source>
        <dbReference type="Proteomes" id="UP000559256"/>
    </source>
</evidence>
<feature type="domain" description="Nucleolar 27S pre-rRNA processing Urb2/Npa2 C-terminal" evidence="2">
    <location>
        <begin position="1138"/>
        <end position="1369"/>
    </location>
</feature>
<feature type="compositionally biased region" description="Polar residues" evidence="1">
    <location>
        <begin position="1"/>
        <end position="19"/>
    </location>
</feature>
<protein>
    <recommendedName>
        <fullName evidence="2">Nucleolar 27S pre-rRNA processing Urb2/Npa2 C-terminal domain-containing protein</fullName>
    </recommendedName>
</protein>
<proteinExistence type="predicted"/>
<comment type="caution">
    <text evidence="3">The sequence shown here is derived from an EMBL/GenBank/DDBJ whole genome shotgun (WGS) entry which is preliminary data.</text>
</comment>